<proteinExistence type="predicted"/>
<gene>
    <name evidence="1" type="ORF">BCF58_2065</name>
</gene>
<dbReference type="Gene3D" id="1.10.10.60">
    <property type="entry name" value="Homeodomain-like"/>
    <property type="match status" value="1"/>
</dbReference>
<sequence>MRPDYKKIYVDILDKKHPQKKDDCKKILSKKQLTSLDIIELNTIIFGHSSDVLNPSHRSYDPNSIFKILEYQKAHNLSNTKLAQHFKLSKNTVSQWKKKFI</sequence>
<accession>A0A495SEG9</accession>
<dbReference type="SUPFAM" id="SSF48295">
    <property type="entry name" value="TrpR-like"/>
    <property type="match status" value="1"/>
</dbReference>
<dbReference type="GO" id="GO:0043565">
    <property type="term" value="F:sequence-specific DNA binding"/>
    <property type="evidence" value="ECO:0007669"/>
    <property type="project" value="InterPro"/>
</dbReference>
<keyword evidence="2" id="KW-1185">Reference proteome</keyword>
<protein>
    <submittedName>
        <fullName evidence="1">Uncharacterized protein</fullName>
    </submittedName>
</protein>
<dbReference type="OrthoDB" id="1260127at2"/>
<comment type="caution">
    <text evidence="1">The sequence shown here is derived from an EMBL/GenBank/DDBJ whole genome shotgun (WGS) entry which is preliminary data.</text>
</comment>
<dbReference type="Proteomes" id="UP000272428">
    <property type="component" value="Unassembled WGS sequence"/>
</dbReference>
<dbReference type="EMBL" id="RBXB01000002">
    <property type="protein sequence ID" value="RKS97931.1"/>
    <property type="molecule type" value="Genomic_DNA"/>
</dbReference>
<organism evidence="1 2">
    <name type="scientific">Chryseobacterium defluvii</name>
    <dbReference type="NCBI Taxonomy" id="160396"/>
    <lineage>
        <taxon>Bacteria</taxon>
        <taxon>Pseudomonadati</taxon>
        <taxon>Bacteroidota</taxon>
        <taxon>Flavobacteriia</taxon>
        <taxon>Flavobacteriales</taxon>
        <taxon>Weeksellaceae</taxon>
        <taxon>Chryseobacterium group</taxon>
        <taxon>Chryseobacterium</taxon>
    </lineage>
</organism>
<name>A0A495SEG9_9FLAO</name>
<reference evidence="1 2" key="1">
    <citation type="submission" date="2018-10" db="EMBL/GenBank/DDBJ databases">
        <title>Genomic Encyclopedia of Archaeal and Bacterial Type Strains, Phase II (KMG-II): from individual species to whole genera.</title>
        <authorList>
            <person name="Goeker M."/>
        </authorList>
    </citation>
    <scope>NUCLEOTIDE SEQUENCE [LARGE SCALE GENOMIC DNA]</scope>
    <source>
        <strain evidence="1 2">DSM 14219</strain>
    </source>
</reference>
<dbReference type="AlphaFoldDB" id="A0A495SEG9"/>
<evidence type="ECO:0000313" key="1">
    <source>
        <dbReference type="EMBL" id="RKS97931.1"/>
    </source>
</evidence>
<dbReference type="InterPro" id="IPR010921">
    <property type="entry name" value="Trp_repressor/repl_initiator"/>
</dbReference>
<evidence type="ECO:0000313" key="2">
    <source>
        <dbReference type="Proteomes" id="UP000272428"/>
    </source>
</evidence>